<dbReference type="RefSeq" id="WP_069378457.1">
    <property type="nucleotide sequence ID" value="NZ_CP017141.1"/>
</dbReference>
<dbReference type="PANTHER" id="PTHR42852">
    <property type="entry name" value="THIOL:DISULFIDE INTERCHANGE PROTEIN DSBE"/>
    <property type="match status" value="1"/>
</dbReference>
<keyword evidence="4" id="KW-1185">Reference proteome</keyword>
<feature type="chain" id="PRO_5009098413" description="Thioredoxin domain-containing protein" evidence="1">
    <location>
        <begin position="21"/>
        <end position="406"/>
    </location>
</feature>
<protein>
    <recommendedName>
        <fullName evidence="2">Thioredoxin domain-containing protein</fullName>
    </recommendedName>
</protein>
<dbReference type="PROSITE" id="PS51352">
    <property type="entry name" value="THIOREDOXIN_2"/>
    <property type="match status" value="1"/>
</dbReference>
<name>A0A1D7QDS8_9SPHI</name>
<dbReference type="AlphaFoldDB" id="A0A1D7QDS8"/>
<dbReference type="Gene3D" id="3.40.30.10">
    <property type="entry name" value="Glutaredoxin"/>
    <property type="match status" value="1"/>
</dbReference>
<keyword evidence="1" id="KW-0732">Signal</keyword>
<dbReference type="InterPro" id="IPR050553">
    <property type="entry name" value="Thioredoxin_ResA/DsbE_sf"/>
</dbReference>
<evidence type="ECO:0000256" key="1">
    <source>
        <dbReference type="SAM" id="SignalP"/>
    </source>
</evidence>
<accession>A0A1D7QDS8</accession>
<dbReference type="KEGG" id="psty:BFS30_06055"/>
<dbReference type="GO" id="GO:0016209">
    <property type="term" value="F:antioxidant activity"/>
    <property type="evidence" value="ECO:0007669"/>
    <property type="project" value="InterPro"/>
</dbReference>
<organism evidence="3 4">
    <name type="scientific">Pedobacter steynii</name>
    <dbReference type="NCBI Taxonomy" id="430522"/>
    <lineage>
        <taxon>Bacteria</taxon>
        <taxon>Pseudomonadati</taxon>
        <taxon>Bacteroidota</taxon>
        <taxon>Sphingobacteriia</taxon>
        <taxon>Sphingobacteriales</taxon>
        <taxon>Sphingobacteriaceae</taxon>
        <taxon>Pedobacter</taxon>
    </lineage>
</organism>
<sequence length="406" mass="46189">MIRKYGFFGLFMTFSLFCNAQLHLQAGKWKGTLQRQDGHHIPFELEIEKQGKKHIFYIINDTERMRTEDVITSKDSLLIKMPVFESYFRVKVINKDSLNGVWVKGGSAKDLVMPFYAISGRSRFPQKASEEPQQVAGKWKIEFTRADQTKRPAIGEFSQEGQNIRGSVLTPAGDYRYLAGIMAADSMFLSTFDGVHALFFAAKITSGELKGNYYSSASIPEPWVAVKDENASLDPPVTTLKEGADGFIDFSFKDLEGNKVSLKDKRFRDKVVVLQLMGSWCPNCMDEMAFLSEYYRKNKNRGIEVIALAYELSTDEARSRKSLKKFQNQFKVEYPMLITGVTVGDPQRTEKTLPQLTQIKVFPTTVFLDKKGRVSKINTSFYGPGTGKYHTAYKEEFEKTITKLLE</sequence>
<dbReference type="EMBL" id="CP017141">
    <property type="protein sequence ID" value="AOM76764.1"/>
    <property type="molecule type" value="Genomic_DNA"/>
</dbReference>
<dbReference type="Proteomes" id="UP000094313">
    <property type="component" value="Chromosome"/>
</dbReference>
<dbReference type="InterPro" id="IPR000866">
    <property type="entry name" value="AhpC/TSA"/>
</dbReference>
<dbReference type="InterPro" id="IPR013766">
    <property type="entry name" value="Thioredoxin_domain"/>
</dbReference>
<proteinExistence type="predicted"/>
<dbReference type="GO" id="GO:0016491">
    <property type="term" value="F:oxidoreductase activity"/>
    <property type="evidence" value="ECO:0007669"/>
    <property type="project" value="InterPro"/>
</dbReference>
<evidence type="ECO:0000313" key="4">
    <source>
        <dbReference type="Proteomes" id="UP000094313"/>
    </source>
</evidence>
<dbReference type="CDD" id="cd02966">
    <property type="entry name" value="TlpA_like_family"/>
    <property type="match status" value="1"/>
</dbReference>
<feature type="signal peptide" evidence="1">
    <location>
        <begin position="1"/>
        <end position="20"/>
    </location>
</feature>
<gene>
    <name evidence="3" type="ORF">BFS30_06055</name>
</gene>
<reference evidence="3 4" key="1">
    <citation type="submission" date="2016-08" db="EMBL/GenBank/DDBJ databases">
        <authorList>
            <person name="Seilhamer J.J."/>
        </authorList>
    </citation>
    <scope>NUCLEOTIDE SEQUENCE [LARGE SCALE GENOMIC DNA]</scope>
    <source>
        <strain evidence="3 4">DX4</strain>
    </source>
</reference>
<evidence type="ECO:0000259" key="2">
    <source>
        <dbReference type="PROSITE" id="PS51352"/>
    </source>
</evidence>
<dbReference type="SUPFAM" id="SSF52833">
    <property type="entry name" value="Thioredoxin-like"/>
    <property type="match status" value="1"/>
</dbReference>
<evidence type="ECO:0000313" key="3">
    <source>
        <dbReference type="EMBL" id="AOM76764.1"/>
    </source>
</evidence>
<dbReference type="PANTHER" id="PTHR42852:SF13">
    <property type="entry name" value="PROTEIN DIPZ"/>
    <property type="match status" value="1"/>
</dbReference>
<dbReference type="InterPro" id="IPR036249">
    <property type="entry name" value="Thioredoxin-like_sf"/>
</dbReference>
<feature type="domain" description="Thioredoxin" evidence="2">
    <location>
        <begin position="241"/>
        <end position="406"/>
    </location>
</feature>
<dbReference type="Pfam" id="PF00578">
    <property type="entry name" value="AhpC-TSA"/>
    <property type="match status" value="1"/>
</dbReference>
<dbReference type="OrthoDB" id="616241at2"/>